<dbReference type="Pfam" id="PF12680">
    <property type="entry name" value="SnoaL_2"/>
    <property type="match status" value="1"/>
</dbReference>
<comment type="caution">
    <text evidence="3">The sequence shown here is derived from an EMBL/GenBank/DDBJ whole genome shotgun (WGS) entry which is preliminary data.</text>
</comment>
<dbReference type="Gene3D" id="3.10.450.50">
    <property type="match status" value="1"/>
</dbReference>
<keyword evidence="4" id="KW-1185">Reference proteome</keyword>
<accession>A0AAV5L1A3</accession>
<dbReference type="EMBL" id="BPVZ01000089">
    <property type="protein sequence ID" value="GKV31019.1"/>
    <property type="molecule type" value="Genomic_DNA"/>
</dbReference>
<proteinExistence type="predicted"/>
<dbReference type="InterPro" id="IPR037401">
    <property type="entry name" value="SnoaL-like"/>
</dbReference>
<reference evidence="3 4" key="1">
    <citation type="journal article" date="2021" name="Commun. Biol.">
        <title>The genome of Shorea leprosula (Dipterocarpaceae) highlights the ecological relevance of drought in aseasonal tropical rainforests.</title>
        <authorList>
            <person name="Ng K.K.S."/>
            <person name="Kobayashi M.J."/>
            <person name="Fawcett J.A."/>
            <person name="Hatakeyama M."/>
            <person name="Paape T."/>
            <person name="Ng C.H."/>
            <person name="Ang C.C."/>
            <person name="Tnah L.H."/>
            <person name="Lee C.T."/>
            <person name="Nishiyama T."/>
            <person name="Sese J."/>
            <person name="O'Brien M.J."/>
            <person name="Copetti D."/>
            <person name="Mohd Noor M.I."/>
            <person name="Ong R.C."/>
            <person name="Putra M."/>
            <person name="Sireger I.Z."/>
            <person name="Indrioko S."/>
            <person name="Kosugi Y."/>
            <person name="Izuno A."/>
            <person name="Isagi Y."/>
            <person name="Lee S.L."/>
            <person name="Shimizu K.K."/>
        </authorList>
    </citation>
    <scope>NUCLEOTIDE SEQUENCE [LARGE SCALE GENOMIC DNA]</scope>
    <source>
        <strain evidence="3">214</strain>
    </source>
</reference>
<gene>
    <name evidence="2" type="ORF">SLEP1_g39766</name>
    <name evidence="3" type="ORF">SLEP1_g39768</name>
</gene>
<name>A0AAV5L1A3_9ROSI</name>
<dbReference type="EMBL" id="BPVZ01000089">
    <property type="protein sequence ID" value="GKV31021.1"/>
    <property type="molecule type" value="Genomic_DNA"/>
</dbReference>
<dbReference type="InterPro" id="IPR032710">
    <property type="entry name" value="NTF2-like_dom_sf"/>
</dbReference>
<organism evidence="3 4">
    <name type="scientific">Rubroshorea leprosula</name>
    <dbReference type="NCBI Taxonomy" id="152421"/>
    <lineage>
        <taxon>Eukaryota</taxon>
        <taxon>Viridiplantae</taxon>
        <taxon>Streptophyta</taxon>
        <taxon>Embryophyta</taxon>
        <taxon>Tracheophyta</taxon>
        <taxon>Spermatophyta</taxon>
        <taxon>Magnoliopsida</taxon>
        <taxon>eudicotyledons</taxon>
        <taxon>Gunneridae</taxon>
        <taxon>Pentapetalae</taxon>
        <taxon>rosids</taxon>
        <taxon>malvids</taxon>
        <taxon>Malvales</taxon>
        <taxon>Dipterocarpaceae</taxon>
        <taxon>Rubroshorea</taxon>
    </lineage>
</organism>
<evidence type="ECO:0000313" key="4">
    <source>
        <dbReference type="Proteomes" id="UP001054252"/>
    </source>
</evidence>
<dbReference type="AlphaFoldDB" id="A0AAV5L1A3"/>
<evidence type="ECO:0000313" key="2">
    <source>
        <dbReference type="EMBL" id="GKV31019.1"/>
    </source>
</evidence>
<evidence type="ECO:0000313" key="3">
    <source>
        <dbReference type="EMBL" id="GKV31021.1"/>
    </source>
</evidence>
<dbReference type="SUPFAM" id="SSF54427">
    <property type="entry name" value="NTF2-like"/>
    <property type="match status" value="1"/>
</dbReference>
<dbReference type="PANTHER" id="PTHR33698">
    <property type="entry name" value="NUCLEAR TRANSPORT FACTOR 2 (NTF2)-LIKE PROTEIN"/>
    <property type="match status" value="1"/>
</dbReference>
<dbReference type="PANTHER" id="PTHR33698:SF5">
    <property type="entry name" value="NTF2-LIKE DOMAIN-CONTAINING PROTEIN-RELATED"/>
    <property type="match status" value="1"/>
</dbReference>
<protein>
    <recommendedName>
        <fullName evidence="1">SnoaL-like domain-containing protein</fullName>
    </recommendedName>
</protein>
<sequence>MASAQCSVGTLGLCQGLNRVSKPLSILQSGNATHFKNSIPKLSQTSGGSKKNLASCYRKSKEDQWRVWCSADGASPTSPEGPVMMPNSVLNLTQEFYNAINAKDTKKLDQILSNDCTFQDLIFYIPVGGKQSIINFLRQVMDAMGPNVHFVIDGSMKGENLTATINWHLEWKATELPFTYCHNSFECQLVDGKLFVRKITGVQEFPIKPGDFILKGLKATSTFFDSFPVAADGLLAKPNGGLVKLLDMLGAYKKR</sequence>
<evidence type="ECO:0000259" key="1">
    <source>
        <dbReference type="Pfam" id="PF12680"/>
    </source>
</evidence>
<dbReference type="Proteomes" id="UP001054252">
    <property type="component" value="Unassembled WGS sequence"/>
</dbReference>
<feature type="domain" description="SnoaL-like" evidence="1">
    <location>
        <begin position="94"/>
        <end position="181"/>
    </location>
</feature>